<dbReference type="InterPro" id="IPR010496">
    <property type="entry name" value="AL/BT2_dom"/>
</dbReference>
<protein>
    <submittedName>
        <fullName evidence="2">DUF1080 domain-containing protein</fullName>
    </submittedName>
    <submittedName>
        <fullName evidence="3">Uncharacterized protein DUF1080</fullName>
    </submittedName>
</protein>
<accession>A0A562Q126</accession>
<dbReference type="Proteomes" id="UP000315112">
    <property type="component" value="Unassembled WGS sequence"/>
</dbReference>
<keyword evidence="5" id="KW-1185">Reference proteome</keyword>
<dbReference type="Gene3D" id="2.60.120.560">
    <property type="entry name" value="Exo-inulinase, domain 1"/>
    <property type="match status" value="1"/>
</dbReference>
<evidence type="ECO:0000313" key="3">
    <source>
        <dbReference type="EMBL" id="TWI50379.1"/>
    </source>
</evidence>
<reference evidence="3" key="2">
    <citation type="submission" date="2019-07" db="EMBL/GenBank/DDBJ databases">
        <authorList>
            <person name="Whitman W."/>
            <person name="Huntemann M."/>
            <person name="Clum A."/>
            <person name="Pillay M."/>
            <person name="Palaniappan K."/>
            <person name="Varghese N."/>
            <person name="Mikhailova N."/>
            <person name="Stamatis D."/>
            <person name="Reddy T."/>
            <person name="Daum C."/>
            <person name="Shapiro N."/>
            <person name="Ivanova N."/>
            <person name="Kyrpides N."/>
            <person name="Woyke T."/>
        </authorList>
    </citation>
    <scope>NUCLEOTIDE SEQUENCE</scope>
    <source>
        <strain evidence="3">CGMCC 1.10685</strain>
    </source>
</reference>
<feature type="domain" description="3-keto-alpha-glucoside-1,2-lyase/3-keto-2-hydroxy-glucal hydratase" evidence="1">
    <location>
        <begin position="49"/>
        <end position="286"/>
    </location>
</feature>
<proteinExistence type="predicted"/>
<evidence type="ECO:0000313" key="4">
    <source>
        <dbReference type="Proteomes" id="UP000315112"/>
    </source>
</evidence>
<evidence type="ECO:0000313" key="2">
    <source>
        <dbReference type="EMBL" id="QGZ42899.1"/>
    </source>
</evidence>
<name>A0A562Q126_9BURK</name>
<reference evidence="2 5" key="3">
    <citation type="submission" date="2019-12" db="EMBL/GenBank/DDBJ databases">
        <title>Draft Genome Sequences of Six Type Strains of the Genus Massilia.</title>
        <authorList>
            <person name="Miess H."/>
            <person name="Frediansyah A."/>
            <person name="Goeker M."/>
            <person name="Gross H."/>
        </authorList>
    </citation>
    <scope>NUCLEOTIDE SEQUENCE [LARGE SCALE GENOMIC DNA]</scope>
    <source>
        <strain evidence="2 5">DSM 26639</strain>
    </source>
</reference>
<dbReference type="OrthoDB" id="259356at2"/>
<organism evidence="3 4">
    <name type="scientific">Pseudoduganella flava</name>
    <dbReference type="NCBI Taxonomy" id="871742"/>
    <lineage>
        <taxon>Bacteria</taxon>
        <taxon>Pseudomonadati</taxon>
        <taxon>Pseudomonadota</taxon>
        <taxon>Betaproteobacteria</taxon>
        <taxon>Burkholderiales</taxon>
        <taxon>Oxalobacteraceae</taxon>
        <taxon>Telluria group</taxon>
        <taxon>Pseudoduganella</taxon>
    </lineage>
</organism>
<evidence type="ECO:0000259" key="1">
    <source>
        <dbReference type="Pfam" id="PF06439"/>
    </source>
</evidence>
<dbReference type="EMBL" id="CP046904">
    <property type="protein sequence ID" value="QGZ42899.1"/>
    <property type="molecule type" value="Genomic_DNA"/>
</dbReference>
<gene>
    <name evidence="2" type="ORF">GO485_02950</name>
    <name evidence="3" type="ORF">IP92_01608</name>
</gene>
<dbReference type="Pfam" id="PF06439">
    <property type="entry name" value="3keto-disac_hyd"/>
    <property type="match status" value="1"/>
</dbReference>
<dbReference type="Proteomes" id="UP000437862">
    <property type="component" value="Chromosome"/>
</dbReference>
<reference evidence="3 4" key="1">
    <citation type="journal article" date="2015" name="Stand. Genomic Sci.">
        <title>Genomic Encyclopedia of Bacterial and Archaeal Type Strains, Phase III: the genomes of soil and plant-associated and newly described type strains.</title>
        <authorList>
            <person name="Whitman W.B."/>
            <person name="Woyke T."/>
            <person name="Klenk H.P."/>
            <person name="Zhou Y."/>
            <person name="Lilburn T.G."/>
            <person name="Beck B.J."/>
            <person name="De Vos P."/>
            <person name="Vandamme P."/>
            <person name="Eisen J.A."/>
            <person name="Garrity G."/>
            <person name="Hugenholtz P."/>
            <person name="Kyrpides N.C."/>
        </authorList>
    </citation>
    <scope>NUCLEOTIDE SEQUENCE [LARGE SCALE GENOMIC DNA]</scope>
    <source>
        <strain evidence="3 4">CGMCC 1.10685</strain>
    </source>
</reference>
<dbReference type="GO" id="GO:0016787">
    <property type="term" value="F:hydrolase activity"/>
    <property type="evidence" value="ECO:0007669"/>
    <property type="project" value="InterPro"/>
</dbReference>
<evidence type="ECO:0000313" key="5">
    <source>
        <dbReference type="Proteomes" id="UP000437862"/>
    </source>
</evidence>
<dbReference type="AlphaFoldDB" id="A0A562Q126"/>
<dbReference type="EMBL" id="VLKW01000002">
    <property type="protein sequence ID" value="TWI50379.1"/>
    <property type="molecule type" value="Genomic_DNA"/>
</dbReference>
<sequence length="296" mass="32959">MGRRGPVQGRASITDIYNETTMTRIHTIARTGFIAALLALSAPLFAAEGWTTLFNGRDLTGWTTWVSMQPTSDNMKAPTSVRGANHDPKHVFSVVDGMLRVSGEEWGAVSTVGDYENFHLKFDVKWGEKKWFPRLAAPRDSGLLYYAVGPDGAQSGHWMRSHEFQIQEGDCGDYHSLDGVTVDAHVGDANQGDWKFYRYEPGLPLRTSLAARILKRGSYEKPAGEWNTMEVIADGTTLIHIVNGHEVLRAENSRQKVDGQFVPLTRGKFSIQSEGAEAFFRNIVVKKLEESPRKGM</sequence>